<comment type="caution">
    <text evidence="1">The sequence shown here is derived from an EMBL/GenBank/DDBJ whole genome shotgun (WGS) entry which is preliminary data.</text>
</comment>
<accession>A0ABP7SDW2</accession>
<evidence type="ECO:0000313" key="2">
    <source>
        <dbReference type="Proteomes" id="UP001500567"/>
    </source>
</evidence>
<keyword evidence="2" id="KW-1185">Reference proteome</keyword>
<protein>
    <recommendedName>
        <fullName evidence="3">Porin</fullName>
    </recommendedName>
</protein>
<proteinExistence type="predicted"/>
<name>A0ABP7SDW2_9BACT</name>
<dbReference type="Proteomes" id="UP001500567">
    <property type="component" value="Unassembled WGS sequence"/>
</dbReference>
<gene>
    <name evidence="1" type="ORF">GCM10022408_23120</name>
</gene>
<organism evidence="1 2">
    <name type="scientific">Hymenobacter fastidiosus</name>
    <dbReference type="NCBI Taxonomy" id="486264"/>
    <lineage>
        <taxon>Bacteria</taxon>
        <taxon>Pseudomonadati</taxon>
        <taxon>Bacteroidota</taxon>
        <taxon>Cytophagia</taxon>
        <taxon>Cytophagales</taxon>
        <taxon>Hymenobacteraceae</taxon>
        <taxon>Hymenobacter</taxon>
    </lineage>
</organism>
<evidence type="ECO:0000313" key="1">
    <source>
        <dbReference type="EMBL" id="GAA4010260.1"/>
    </source>
</evidence>
<dbReference type="EMBL" id="BAABDJ010000024">
    <property type="protein sequence ID" value="GAA4010260.1"/>
    <property type="molecule type" value="Genomic_DNA"/>
</dbReference>
<sequence length="245" mass="26637">MLLGLAQPARAQQNLFNIPAGDLTPRGKVFYQHQTNVYGLGDLESKNHFVYGLGRGWEAGLNVLNLKMDFRNRGDVFTVNRDDPGRPLKPLVQLTGQKFFVVGPALSTSLGTQVGTNPLRFGGARRRLTHFSYNTWVWSPRHHVKVVAGPYLSDRGTLGAGNRAGVLLGAEYPVSKKLLLMGDFVSGRNATSVSVLGINYLATRRVQLCLGVLLPNPGSQNRAGVVFELNLLGYDAEDDAPPGPL</sequence>
<reference evidence="2" key="1">
    <citation type="journal article" date="2019" name="Int. J. Syst. Evol. Microbiol.">
        <title>The Global Catalogue of Microorganisms (GCM) 10K type strain sequencing project: providing services to taxonomists for standard genome sequencing and annotation.</title>
        <authorList>
            <consortium name="The Broad Institute Genomics Platform"/>
            <consortium name="The Broad Institute Genome Sequencing Center for Infectious Disease"/>
            <person name="Wu L."/>
            <person name="Ma J."/>
        </authorList>
    </citation>
    <scope>NUCLEOTIDE SEQUENCE [LARGE SCALE GENOMIC DNA]</scope>
    <source>
        <strain evidence="2">JCM 17224</strain>
    </source>
</reference>
<evidence type="ECO:0008006" key="3">
    <source>
        <dbReference type="Google" id="ProtNLM"/>
    </source>
</evidence>